<feature type="repeat" description="TPR" evidence="1">
    <location>
        <begin position="148"/>
        <end position="181"/>
    </location>
</feature>
<evidence type="ECO:0000256" key="1">
    <source>
        <dbReference type="PROSITE-ProRule" id="PRU00339"/>
    </source>
</evidence>
<dbReference type="Proteomes" id="UP000185221">
    <property type="component" value="Unassembled WGS sequence"/>
</dbReference>
<dbReference type="RefSeq" id="WP_074225578.1">
    <property type="nucleotide sequence ID" value="NZ_CP146486.1"/>
</dbReference>
<keyword evidence="4" id="KW-1185">Reference proteome</keyword>
<sequence length="237" mass="26561">MATKQSNKAQPHHQSDILENPEELAERLGQGEAFLKKNSKVLGGVLAAAIILIGGILFFQFNTQNQNKAAQAEMFQAVYYFEQDSVDFALNGDGINSGFLSIVEEYPRTDAANLAHFYIGSIYLSERKFQEAITELEQFSADDYLMQGQAYSLLGDAHLELGNNEQAISFFEKAASYEPNKFFTPKYLMKLAIAYEEAGQIQNAIDAYGEIEEKYFESYEFSAARKHKARLEGLAAQ</sequence>
<dbReference type="InterPro" id="IPR019734">
    <property type="entry name" value="TPR_rpt"/>
</dbReference>
<dbReference type="SMART" id="SM00028">
    <property type="entry name" value="TPR"/>
    <property type="match status" value="2"/>
</dbReference>
<dbReference type="EMBL" id="FSRC01000002">
    <property type="protein sequence ID" value="SIN99496.1"/>
    <property type="molecule type" value="Genomic_DNA"/>
</dbReference>
<reference evidence="4" key="1">
    <citation type="submission" date="2016-11" db="EMBL/GenBank/DDBJ databases">
        <authorList>
            <person name="Varghese N."/>
            <person name="Submissions S."/>
        </authorList>
    </citation>
    <scope>NUCLEOTIDE SEQUENCE [LARGE SCALE GENOMIC DNA]</scope>
    <source>
        <strain evidence="4">DSM 15292</strain>
    </source>
</reference>
<accession>A0A1N6FVX3</accession>
<dbReference type="OrthoDB" id="9808622at2"/>
<feature type="transmembrane region" description="Helical" evidence="2">
    <location>
        <begin position="41"/>
        <end position="61"/>
    </location>
</feature>
<evidence type="ECO:0000256" key="2">
    <source>
        <dbReference type="SAM" id="Phobius"/>
    </source>
</evidence>
<dbReference type="PROSITE" id="PS50005">
    <property type="entry name" value="TPR"/>
    <property type="match status" value="1"/>
</dbReference>
<keyword evidence="1" id="KW-0802">TPR repeat</keyword>
<keyword evidence="2" id="KW-0472">Membrane</keyword>
<keyword evidence="2" id="KW-0812">Transmembrane</keyword>
<dbReference type="PROSITE" id="PS50293">
    <property type="entry name" value="TPR_REGION"/>
    <property type="match status" value="1"/>
</dbReference>
<proteinExistence type="predicted"/>
<evidence type="ECO:0000313" key="3">
    <source>
        <dbReference type="EMBL" id="SIN99496.1"/>
    </source>
</evidence>
<protein>
    <submittedName>
        <fullName evidence="3">Tetratricopeptide repeat-containing protein</fullName>
    </submittedName>
</protein>
<keyword evidence="2" id="KW-1133">Transmembrane helix</keyword>
<evidence type="ECO:0000313" key="4">
    <source>
        <dbReference type="Proteomes" id="UP000185221"/>
    </source>
</evidence>
<dbReference type="SUPFAM" id="SSF48452">
    <property type="entry name" value="TPR-like"/>
    <property type="match status" value="1"/>
</dbReference>
<dbReference type="Pfam" id="PF13174">
    <property type="entry name" value="TPR_6"/>
    <property type="match status" value="1"/>
</dbReference>
<dbReference type="STRING" id="226505.SAMN05444394_2776"/>
<dbReference type="Pfam" id="PF13432">
    <property type="entry name" value="TPR_16"/>
    <property type="match status" value="1"/>
</dbReference>
<organism evidence="3 4">
    <name type="scientific">Algoriphagus halophilus</name>
    <dbReference type="NCBI Taxonomy" id="226505"/>
    <lineage>
        <taxon>Bacteria</taxon>
        <taxon>Pseudomonadati</taxon>
        <taxon>Bacteroidota</taxon>
        <taxon>Cytophagia</taxon>
        <taxon>Cytophagales</taxon>
        <taxon>Cyclobacteriaceae</taxon>
        <taxon>Algoriphagus</taxon>
    </lineage>
</organism>
<name>A0A1N6FVX3_9BACT</name>
<dbReference type="InterPro" id="IPR011990">
    <property type="entry name" value="TPR-like_helical_dom_sf"/>
</dbReference>
<gene>
    <name evidence="3" type="ORF">SAMN05444394_2776</name>
</gene>
<dbReference type="AlphaFoldDB" id="A0A1N6FVX3"/>
<dbReference type="Gene3D" id="1.25.40.10">
    <property type="entry name" value="Tetratricopeptide repeat domain"/>
    <property type="match status" value="2"/>
</dbReference>